<comment type="similarity">
    <text evidence="1">Belongs to the MecA family.</text>
</comment>
<protein>
    <submittedName>
        <fullName evidence="2">Negative regulator of genetic competence</fullName>
    </submittedName>
</protein>
<dbReference type="Gene3D" id="3.30.70.1950">
    <property type="match status" value="1"/>
</dbReference>
<dbReference type="InterPro" id="IPR038471">
    <property type="entry name" value="MecA_C_sf"/>
</dbReference>
<sequence>MKIEKINDNKIKVTISKDDLDERNIDLSTLNYNSPATQELFWDMMEQAEIEYGFNSSDSQLCIEATPDSTEGFVITITRIDEDNDFESIQKYIKNRFKKSDLKAKRKNKKIWSSVLIYSFSTFEDVLALANKISLIYSGESTLYRYKNFYYLVLTRYSFGNTDTKTLEAMMSEFGRKITNAAFYEGYLNEYGTKIVEYNAFETIKSYF</sequence>
<evidence type="ECO:0000256" key="1">
    <source>
        <dbReference type="ARBA" id="ARBA00005397"/>
    </source>
</evidence>
<dbReference type="EMBL" id="LGTC01000001">
    <property type="protein sequence ID" value="KNY27093.1"/>
    <property type="molecule type" value="Genomic_DNA"/>
</dbReference>
<accession>A0A0L6JMU1</accession>
<dbReference type="OrthoDB" id="2085234at2"/>
<keyword evidence="3" id="KW-1185">Reference proteome</keyword>
<reference evidence="3" key="1">
    <citation type="submission" date="2015-07" db="EMBL/GenBank/DDBJ databases">
        <title>Near-Complete Genome Sequence of the Cellulolytic Bacterium Bacteroides (Pseudobacteroides) cellulosolvens ATCC 35603.</title>
        <authorList>
            <person name="Dassa B."/>
            <person name="Utturkar S.M."/>
            <person name="Klingeman D.M."/>
            <person name="Hurt R.A."/>
            <person name="Keller M."/>
            <person name="Xu J."/>
            <person name="Reddy Y.H.K."/>
            <person name="Borovok I."/>
            <person name="Grinberg I.R."/>
            <person name="Lamed R."/>
            <person name="Zhivin O."/>
            <person name="Bayer E.A."/>
            <person name="Brown S.D."/>
        </authorList>
    </citation>
    <scope>NUCLEOTIDE SEQUENCE [LARGE SCALE GENOMIC DNA]</scope>
    <source>
        <strain evidence="3">DSM 2933</strain>
    </source>
</reference>
<dbReference type="Pfam" id="PF05389">
    <property type="entry name" value="MecA"/>
    <property type="match status" value="1"/>
</dbReference>
<dbReference type="PANTHER" id="PTHR39161">
    <property type="entry name" value="ADAPTER PROTEIN MECA"/>
    <property type="match status" value="1"/>
</dbReference>
<gene>
    <name evidence="2" type="ORF">Bccel_2358</name>
</gene>
<dbReference type="AlphaFoldDB" id="A0A0L6JMU1"/>
<dbReference type="InterPro" id="IPR008681">
    <property type="entry name" value="Neg-reg_MecA"/>
</dbReference>
<name>A0A0L6JMU1_9FIRM</name>
<comment type="caution">
    <text evidence="2">The sequence shown here is derived from an EMBL/GenBank/DDBJ whole genome shotgun (WGS) entry which is preliminary data.</text>
</comment>
<dbReference type="Proteomes" id="UP000036923">
    <property type="component" value="Unassembled WGS sequence"/>
</dbReference>
<dbReference type="PATRIC" id="fig|398512.5.peg.2460"/>
<dbReference type="RefSeq" id="WP_036941682.1">
    <property type="nucleotide sequence ID" value="NZ_JQKC01000016.1"/>
</dbReference>
<evidence type="ECO:0000313" key="3">
    <source>
        <dbReference type="Proteomes" id="UP000036923"/>
    </source>
</evidence>
<organism evidence="2 3">
    <name type="scientific">Pseudobacteroides cellulosolvens ATCC 35603 = DSM 2933</name>
    <dbReference type="NCBI Taxonomy" id="398512"/>
    <lineage>
        <taxon>Bacteria</taxon>
        <taxon>Bacillati</taxon>
        <taxon>Bacillota</taxon>
        <taxon>Clostridia</taxon>
        <taxon>Eubacteriales</taxon>
        <taxon>Oscillospiraceae</taxon>
        <taxon>Pseudobacteroides</taxon>
    </lineage>
</organism>
<dbReference type="STRING" id="398512.Bccel_2358"/>
<evidence type="ECO:0000313" key="2">
    <source>
        <dbReference type="EMBL" id="KNY27093.1"/>
    </source>
</evidence>
<dbReference type="eggNOG" id="COG4862">
    <property type="taxonomic scope" value="Bacteria"/>
</dbReference>
<dbReference type="PANTHER" id="PTHR39161:SF1">
    <property type="entry name" value="ADAPTER PROTEIN MECA 1"/>
    <property type="match status" value="1"/>
</dbReference>
<proteinExistence type="inferred from homology"/>